<feature type="region of interest" description="Disordered" evidence="1">
    <location>
        <begin position="6"/>
        <end position="25"/>
    </location>
</feature>
<evidence type="ECO:0000259" key="3">
    <source>
        <dbReference type="Pfam" id="PF00917"/>
    </source>
</evidence>
<protein>
    <submittedName>
        <fullName evidence="5">BTB domain-containing protein</fullName>
    </submittedName>
</protein>
<dbReference type="Gene3D" id="3.30.710.10">
    <property type="entry name" value="Potassium Channel Kv1.1, Chain A"/>
    <property type="match status" value="1"/>
</dbReference>
<dbReference type="SUPFAM" id="SSF49599">
    <property type="entry name" value="TRAF domain-like"/>
    <property type="match status" value="1"/>
</dbReference>
<evidence type="ECO:0000256" key="1">
    <source>
        <dbReference type="SAM" id="MobiDB-lite"/>
    </source>
</evidence>
<organism evidence="4 5">
    <name type="scientific">Caenorhabditis tropicalis</name>
    <dbReference type="NCBI Taxonomy" id="1561998"/>
    <lineage>
        <taxon>Eukaryota</taxon>
        <taxon>Metazoa</taxon>
        <taxon>Ecdysozoa</taxon>
        <taxon>Nematoda</taxon>
        <taxon>Chromadorea</taxon>
        <taxon>Rhabditida</taxon>
        <taxon>Rhabditina</taxon>
        <taxon>Rhabditomorpha</taxon>
        <taxon>Rhabditoidea</taxon>
        <taxon>Rhabditidae</taxon>
        <taxon>Peloderinae</taxon>
        <taxon>Caenorhabditis</taxon>
    </lineage>
</organism>
<dbReference type="PANTHER" id="PTHR47022:SF1">
    <property type="entry name" value="BTB AND MATH DOMAIN-CONTAINING PROTEIN 36-RELATED"/>
    <property type="match status" value="1"/>
</dbReference>
<dbReference type="Pfam" id="PF00651">
    <property type="entry name" value="BTB"/>
    <property type="match status" value="1"/>
</dbReference>
<feature type="domain" description="MATH" evidence="3">
    <location>
        <begin position="13"/>
        <end position="125"/>
    </location>
</feature>
<dbReference type="Pfam" id="PF00917">
    <property type="entry name" value="MATH"/>
    <property type="match status" value="1"/>
</dbReference>
<dbReference type="InterPro" id="IPR002083">
    <property type="entry name" value="MATH/TRAF_dom"/>
</dbReference>
<evidence type="ECO:0000313" key="5">
    <source>
        <dbReference type="WBParaSite" id="Csp11.Scaffold629.g14175.t1"/>
    </source>
</evidence>
<proteinExistence type="predicted"/>
<feature type="compositionally biased region" description="Polar residues" evidence="1">
    <location>
        <begin position="15"/>
        <end position="25"/>
    </location>
</feature>
<feature type="domain" description="BTB" evidence="2">
    <location>
        <begin position="156"/>
        <end position="227"/>
    </location>
</feature>
<name>A0A1I7U2G2_9PELO</name>
<dbReference type="eggNOG" id="ENOG502TGFE">
    <property type="taxonomic scope" value="Eukaryota"/>
</dbReference>
<evidence type="ECO:0000313" key="4">
    <source>
        <dbReference type="Proteomes" id="UP000095282"/>
    </source>
</evidence>
<dbReference type="AlphaFoldDB" id="A0A1I7U2G2"/>
<dbReference type="InterPro" id="IPR011333">
    <property type="entry name" value="SKP1/BTB/POZ_sf"/>
</dbReference>
<dbReference type="InterPro" id="IPR008974">
    <property type="entry name" value="TRAF-like"/>
</dbReference>
<accession>A0A1I7U2G2</accession>
<keyword evidence="4" id="KW-1185">Reference proteome</keyword>
<reference evidence="5" key="1">
    <citation type="submission" date="2016-11" db="UniProtKB">
        <authorList>
            <consortium name="WormBaseParasite"/>
        </authorList>
    </citation>
    <scope>IDENTIFICATION</scope>
</reference>
<sequence length="287" mass="32571">MFRCNFSMEDIEMGSPTSKSQTSGDASWSLQVSKVKDEKEKEVLKIFVKCELEDQKKALVADDWHIDVDHIVRLVNHEDSKNSICKKGSAIFNKDKNQSSSGTISLEGGLEKFLLNDELTFEVEIGVKNSEGLLKTADFSVKTANADAILTEIVGFQNAFRGGRRGKNKNEYSIEEVENPEVFHVFIKFVNDIPVQFTLEEIKELNDLATKYCVDEVKTKCRDFLMNSVVDDALALKYADMFQMQDVIAEKLKSLNTISELKSAFKYYRKFSDESMRLLLKKIIAVA</sequence>
<dbReference type="PANTHER" id="PTHR47022">
    <property type="entry name" value="BTB AND MATH DOMAIN-CONTAINING PROTEIN 36-RELATED"/>
    <property type="match status" value="1"/>
</dbReference>
<dbReference type="Gene3D" id="2.60.210.10">
    <property type="entry name" value="Apoptosis, Tumor Necrosis Factor Receptor Associated Protein 2, Chain A"/>
    <property type="match status" value="1"/>
</dbReference>
<dbReference type="STRING" id="1561998.A0A1I7U2G2"/>
<dbReference type="InterPro" id="IPR000210">
    <property type="entry name" value="BTB/POZ_dom"/>
</dbReference>
<dbReference type="Proteomes" id="UP000095282">
    <property type="component" value="Unplaced"/>
</dbReference>
<evidence type="ECO:0000259" key="2">
    <source>
        <dbReference type="Pfam" id="PF00651"/>
    </source>
</evidence>
<dbReference type="CDD" id="cd00121">
    <property type="entry name" value="MATH"/>
    <property type="match status" value="1"/>
</dbReference>
<dbReference type="SUPFAM" id="SSF54695">
    <property type="entry name" value="POZ domain"/>
    <property type="match status" value="1"/>
</dbReference>
<dbReference type="WBParaSite" id="Csp11.Scaffold629.g14175.t1">
    <property type="protein sequence ID" value="Csp11.Scaffold629.g14175.t1"/>
    <property type="gene ID" value="Csp11.Scaffold629.g14175"/>
</dbReference>